<feature type="transmembrane region" description="Helical" evidence="1">
    <location>
        <begin position="88"/>
        <end position="108"/>
    </location>
</feature>
<dbReference type="EMBL" id="CP024081">
    <property type="protein sequence ID" value="AVU76301.1"/>
    <property type="molecule type" value="Genomic_DNA"/>
</dbReference>
<reference evidence="2 3" key="1">
    <citation type="journal article" date="2018" name="Front. Microbiol.">
        <title>Pseudomonas rhizophila S211, a New Plant Growth-Promoting Rhizobacterium with Potential in Pesticide-Bioremediation.</title>
        <authorList>
            <person name="Hassen W."/>
            <person name="Neifar M."/>
            <person name="Cherif H."/>
            <person name="Najjari A."/>
            <person name="Chouchane H."/>
            <person name="Driouich R.C."/>
            <person name="Salah A."/>
            <person name="Naili F."/>
            <person name="Mosbah A."/>
            <person name="Souissi Y."/>
            <person name="Raddadi N."/>
            <person name="Ouzari H.I."/>
            <person name="Fava F."/>
            <person name="Cherif A."/>
        </authorList>
    </citation>
    <scope>NUCLEOTIDE SEQUENCE [LARGE SCALE GENOMIC DNA]</scope>
    <source>
        <strain evidence="2 3">S211</strain>
    </source>
</reference>
<evidence type="ECO:0000313" key="3">
    <source>
        <dbReference type="Proteomes" id="UP000241936"/>
    </source>
</evidence>
<dbReference type="Proteomes" id="UP000241936">
    <property type="component" value="Chromosome"/>
</dbReference>
<name>A0ABN5JT24_9PSED</name>
<accession>A0ABN5JT24</accession>
<keyword evidence="3" id="KW-1185">Reference proteome</keyword>
<protein>
    <submittedName>
        <fullName evidence="2">Uncharacterized protein</fullName>
    </submittedName>
</protein>
<evidence type="ECO:0000313" key="2">
    <source>
        <dbReference type="EMBL" id="AVU76301.1"/>
    </source>
</evidence>
<keyword evidence="1" id="KW-0472">Membrane</keyword>
<keyword evidence="1" id="KW-0812">Transmembrane</keyword>
<proteinExistence type="predicted"/>
<evidence type="ECO:0000256" key="1">
    <source>
        <dbReference type="SAM" id="Phobius"/>
    </source>
</evidence>
<gene>
    <name evidence="2" type="ORF">CRX69_14220</name>
</gene>
<sequence length="119" mass="13141">MSLFLLMKYLPRWLLIPSVVVGGLASLGLNLVLQDGHSSMLSTISPLIASLFADGQSSIFYLTPFRIFEFAIGALCIWLPTAKSRDSILLDVLLAIGWALISYAIFSFDERTVFPSTMH</sequence>
<keyword evidence="1" id="KW-1133">Transmembrane helix</keyword>
<feature type="transmembrane region" description="Helical" evidence="1">
    <location>
        <begin position="12"/>
        <end position="33"/>
    </location>
</feature>
<feature type="transmembrane region" description="Helical" evidence="1">
    <location>
        <begin position="59"/>
        <end position="81"/>
    </location>
</feature>
<organism evidence="2 3">
    <name type="scientific">Pseudomonas rhizophila</name>
    <dbReference type="NCBI Taxonomy" id="2045200"/>
    <lineage>
        <taxon>Bacteria</taxon>
        <taxon>Pseudomonadati</taxon>
        <taxon>Pseudomonadota</taxon>
        <taxon>Gammaproteobacteria</taxon>
        <taxon>Pseudomonadales</taxon>
        <taxon>Pseudomonadaceae</taxon>
        <taxon>Pseudomonas</taxon>
    </lineage>
</organism>